<dbReference type="GO" id="GO:0006412">
    <property type="term" value="P:translation"/>
    <property type="evidence" value="ECO:0007669"/>
    <property type="project" value="UniProtKB-UniRule"/>
</dbReference>
<evidence type="ECO:0000256" key="3">
    <source>
        <dbReference type="ARBA" id="ARBA00022884"/>
    </source>
</evidence>
<keyword evidence="3 8" id="KW-0694">RNA-binding</keyword>
<dbReference type="PANTHER" id="PTHR11760:SF19">
    <property type="entry name" value="SMALL RIBOSOMAL SUBUNIT PROTEIN US3C"/>
    <property type="match status" value="1"/>
</dbReference>
<evidence type="ECO:0000256" key="4">
    <source>
        <dbReference type="ARBA" id="ARBA00022980"/>
    </source>
</evidence>
<dbReference type="InterPro" id="IPR004044">
    <property type="entry name" value="KH_dom_type_2"/>
</dbReference>
<comment type="similarity">
    <text evidence="1 8 9">Belongs to the universal ribosomal protein uS3 family.</text>
</comment>
<reference evidence="12" key="1">
    <citation type="submission" date="2020-10" db="EMBL/GenBank/DDBJ databases">
        <authorList>
            <person name="Gilroy R."/>
        </authorList>
    </citation>
    <scope>NUCLEOTIDE SEQUENCE</scope>
    <source>
        <strain evidence="12">CHK184-20233</strain>
    </source>
</reference>
<dbReference type="EMBL" id="DVHC01000062">
    <property type="protein sequence ID" value="HIR59596.1"/>
    <property type="molecule type" value="Genomic_DNA"/>
</dbReference>
<dbReference type="PANTHER" id="PTHR11760">
    <property type="entry name" value="30S/40S RIBOSOMAL PROTEIN S3"/>
    <property type="match status" value="1"/>
</dbReference>
<feature type="region of interest" description="Disordered" evidence="10">
    <location>
        <begin position="213"/>
        <end position="233"/>
    </location>
</feature>
<evidence type="ECO:0000256" key="9">
    <source>
        <dbReference type="RuleBase" id="RU003624"/>
    </source>
</evidence>
<dbReference type="InterPro" id="IPR005704">
    <property type="entry name" value="Ribosomal_uS3_bac-typ"/>
</dbReference>
<comment type="caution">
    <text evidence="12">The sequence shown here is derived from an EMBL/GenBank/DDBJ whole genome shotgun (WGS) entry which is preliminary data.</text>
</comment>
<comment type="subunit">
    <text evidence="8">Part of the 30S ribosomal subunit. Forms a tight complex with proteins S10 and S14.</text>
</comment>
<dbReference type="InterPro" id="IPR036419">
    <property type="entry name" value="Ribosomal_S3_C_sf"/>
</dbReference>
<evidence type="ECO:0000256" key="7">
    <source>
        <dbReference type="ARBA" id="ARBA00035257"/>
    </source>
</evidence>
<dbReference type="SMART" id="SM00322">
    <property type="entry name" value="KH"/>
    <property type="match status" value="1"/>
</dbReference>
<dbReference type="InterPro" id="IPR015946">
    <property type="entry name" value="KH_dom-like_a/b"/>
</dbReference>
<dbReference type="GO" id="GO:0003729">
    <property type="term" value="F:mRNA binding"/>
    <property type="evidence" value="ECO:0007669"/>
    <property type="project" value="UniProtKB-UniRule"/>
</dbReference>
<dbReference type="GO" id="GO:0022627">
    <property type="term" value="C:cytosolic small ribosomal subunit"/>
    <property type="evidence" value="ECO:0007669"/>
    <property type="project" value="TreeGrafter"/>
</dbReference>
<organism evidence="12 13">
    <name type="scientific">Candidatus Onthousia excrementipullorum</name>
    <dbReference type="NCBI Taxonomy" id="2840884"/>
    <lineage>
        <taxon>Bacteria</taxon>
        <taxon>Bacillati</taxon>
        <taxon>Bacillota</taxon>
        <taxon>Bacilli</taxon>
        <taxon>Candidatus Onthousia</taxon>
    </lineage>
</organism>
<feature type="domain" description="KH type-2" evidence="11">
    <location>
        <begin position="39"/>
        <end position="107"/>
    </location>
</feature>
<evidence type="ECO:0000256" key="2">
    <source>
        <dbReference type="ARBA" id="ARBA00022730"/>
    </source>
</evidence>
<sequence>MGQKVNPNGLRLGINKDWEAKWYAPKGEVSSVLVNDIKIREYLEKNLKNAGIAKVEIERTPKKCEVSIHTSRPGVIIGRGGEEITKLKDKLSKVVGENIQISIVDIKKADLNAQLVADSIASQITNRASFRMAQKRAIRNAMKAGAKGIKTKVSGRLGGADMARSEGYTEGTIPLHTLRADVDYATSEADTTYGKIGVKVWIYKGEILPSKNKVSKDTKEVKERKERKAKGGN</sequence>
<dbReference type="NCBIfam" id="TIGR01009">
    <property type="entry name" value="rpsC_bact"/>
    <property type="match status" value="1"/>
</dbReference>
<name>A0A9D1DVG5_9FIRM</name>
<dbReference type="InterPro" id="IPR018280">
    <property type="entry name" value="Ribosomal_uS3_CS"/>
</dbReference>
<dbReference type="Pfam" id="PF07650">
    <property type="entry name" value="KH_2"/>
    <property type="match status" value="1"/>
</dbReference>
<dbReference type="CDD" id="cd02412">
    <property type="entry name" value="KH-II_30S_S3"/>
    <property type="match status" value="1"/>
</dbReference>
<keyword evidence="2 8" id="KW-0699">rRNA-binding</keyword>
<protein>
    <recommendedName>
        <fullName evidence="7 8">Small ribosomal subunit protein uS3</fullName>
    </recommendedName>
</protein>
<accession>A0A9D1DVG5</accession>
<comment type="function">
    <text evidence="6 8">Binds the lower part of the 30S subunit head. Binds mRNA in the 70S ribosome, positioning it for translation.</text>
</comment>
<dbReference type="FunFam" id="3.30.300.20:FF:000001">
    <property type="entry name" value="30S ribosomal protein S3"/>
    <property type="match status" value="1"/>
</dbReference>
<dbReference type="InterPro" id="IPR001351">
    <property type="entry name" value="Ribosomal_uS3_C"/>
</dbReference>
<dbReference type="SUPFAM" id="SSF54821">
    <property type="entry name" value="Ribosomal protein S3 C-terminal domain"/>
    <property type="match status" value="1"/>
</dbReference>
<dbReference type="AlphaFoldDB" id="A0A9D1DVG5"/>
<feature type="compositionally biased region" description="Basic and acidic residues" evidence="10">
    <location>
        <begin position="214"/>
        <end position="226"/>
    </location>
</feature>
<evidence type="ECO:0000256" key="1">
    <source>
        <dbReference type="ARBA" id="ARBA00010761"/>
    </source>
</evidence>
<gene>
    <name evidence="8 12" type="primary">rpsC</name>
    <name evidence="12" type="ORF">IAB38_06050</name>
</gene>
<dbReference type="Gene3D" id="3.30.300.20">
    <property type="match status" value="1"/>
</dbReference>
<dbReference type="SUPFAM" id="SSF54814">
    <property type="entry name" value="Prokaryotic type KH domain (KH-domain type II)"/>
    <property type="match status" value="1"/>
</dbReference>
<evidence type="ECO:0000256" key="6">
    <source>
        <dbReference type="ARBA" id="ARBA00024998"/>
    </source>
</evidence>
<dbReference type="PROSITE" id="PS00548">
    <property type="entry name" value="RIBOSOMAL_S3"/>
    <property type="match status" value="1"/>
</dbReference>
<proteinExistence type="inferred from homology"/>
<dbReference type="GO" id="GO:0019843">
    <property type="term" value="F:rRNA binding"/>
    <property type="evidence" value="ECO:0007669"/>
    <property type="project" value="UniProtKB-UniRule"/>
</dbReference>
<reference evidence="12" key="2">
    <citation type="journal article" date="2021" name="PeerJ">
        <title>Extensive microbial diversity within the chicken gut microbiome revealed by metagenomics and culture.</title>
        <authorList>
            <person name="Gilroy R."/>
            <person name="Ravi A."/>
            <person name="Getino M."/>
            <person name="Pursley I."/>
            <person name="Horton D.L."/>
            <person name="Alikhan N.F."/>
            <person name="Baker D."/>
            <person name="Gharbi K."/>
            <person name="Hall N."/>
            <person name="Watson M."/>
            <person name="Adriaenssens E.M."/>
            <person name="Foster-Nyarko E."/>
            <person name="Jarju S."/>
            <person name="Secka A."/>
            <person name="Antonio M."/>
            <person name="Oren A."/>
            <person name="Chaudhuri R.R."/>
            <person name="La Ragione R."/>
            <person name="Hildebrand F."/>
            <person name="Pallen M.J."/>
        </authorList>
    </citation>
    <scope>NUCLEOTIDE SEQUENCE</scope>
    <source>
        <strain evidence="12">CHK184-20233</strain>
    </source>
</reference>
<dbReference type="Proteomes" id="UP000824232">
    <property type="component" value="Unassembled WGS sequence"/>
</dbReference>
<dbReference type="PROSITE" id="PS50084">
    <property type="entry name" value="KH_TYPE_1"/>
    <property type="match status" value="1"/>
</dbReference>
<dbReference type="Pfam" id="PF00189">
    <property type="entry name" value="Ribosomal_S3_C"/>
    <property type="match status" value="1"/>
</dbReference>
<evidence type="ECO:0000256" key="5">
    <source>
        <dbReference type="ARBA" id="ARBA00023274"/>
    </source>
</evidence>
<dbReference type="InterPro" id="IPR009019">
    <property type="entry name" value="KH_sf_prok-type"/>
</dbReference>
<evidence type="ECO:0000259" key="11">
    <source>
        <dbReference type="PROSITE" id="PS50823"/>
    </source>
</evidence>
<evidence type="ECO:0000256" key="10">
    <source>
        <dbReference type="SAM" id="MobiDB-lite"/>
    </source>
</evidence>
<dbReference type="InterPro" id="IPR057258">
    <property type="entry name" value="Ribosomal_uS3"/>
</dbReference>
<dbReference type="InterPro" id="IPR004087">
    <property type="entry name" value="KH_dom"/>
</dbReference>
<dbReference type="HAMAP" id="MF_01309_B">
    <property type="entry name" value="Ribosomal_uS3_B"/>
    <property type="match status" value="1"/>
</dbReference>
<evidence type="ECO:0000313" key="13">
    <source>
        <dbReference type="Proteomes" id="UP000824232"/>
    </source>
</evidence>
<dbReference type="PROSITE" id="PS50823">
    <property type="entry name" value="KH_TYPE_2"/>
    <property type="match status" value="1"/>
</dbReference>
<evidence type="ECO:0000256" key="8">
    <source>
        <dbReference type="HAMAP-Rule" id="MF_01309"/>
    </source>
</evidence>
<dbReference type="Gene3D" id="3.30.1140.32">
    <property type="entry name" value="Ribosomal protein S3, C-terminal domain"/>
    <property type="match status" value="1"/>
</dbReference>
<dbReference type="GO" id="GO:0003735">
    <property type="term" value="F:structural constituent of ribosome"/>
    <property type="evidence" value="ECO:0007669"/>
    <property type="project" value="InterPro"/>
</dbReference>
<keyword evidence="5 8" id="KW-0687">Ribonucleoprotein</keyword>
<evidence type="ECO:0000313" key="12">
    <source>
        <dbReference type="EMBL" id="HIR59596.1"/>
    </source>
</evidence>
<keyword evidence="4 8" id="KW-0689">Ribosomal protein</keyword>